<evidence type="ECO:0000313" key="1">
    <source>
        <dbReference type="EMBL" id="CAK0867971.1"/>
    </source>
</evidence>
<evidence type="ECO:0000313" key="2">
    <source>
        <dbReference type="Proteomes" id="UP001189429"/>
    </source>
</evidence>
<gene>
    <name evidence="1" type="ORF">PCOR1329_LOCUS54780</name>
</gene>
<sequence length="820" mass="88175">MQVIGAAVASGRAKGGDWERGGYPAKASAAGANQSLSGRLLALRKLASEEALCSDGPEWMAGTAGVRSWFDRDLLEAAVSAGPGGVYAGYLQEVCLPAQLALDLLCSQHARLEGRRGRALAARRMRRLGVLLPLVAECLVSSLWPMEPADLRAYLGSWEEAVSAAAGSREPPEVPPFEALVLPRPLEQLDERVRRCLPLQRAGPACWQREAASLLESCTRCCNPAFPRGQRACFSGGWSFEACCNPDVPGTSWPPPPEAVEELVARGPASGGGAPPPGRGAAELRELRRELREACPPQFGAGDKAPRSRAAAWAELQRWLATARAQPHGLQRAFPELDMLVSTKACVSPETELPWFVLAGGDPQEEAAASGVELAVAMGAVCGPGVPVAGELVAHAGERVTVPCRRPPGGPEPRHRLEPYGLELMHACRLAPQGGCGCGTVWCPSDPGGCCREGANVEWRGVGLLTGELRTNIAHFARDALWLHLHLRGNASLAALGVESTGGVEVVLTKHAATECLENGQCVKTGRDILGTMESFLAEVALRDAEPAPRVLHTGDPERRHPICFETVAQRWRPWAGDGHSIGSFRAKALDHCSLRDLGLQRKVLVVLRDASSRQWSDQGALQEQLGAFARSIGSSLHAVYLGWLEPCEQVRVLHDAMLMVAIHGADLTGMIFLPQGAAVVEVAVECELEGGSVDSPFWRGPGTHMNSSVFEEAVDAWRRDSAAGRCPAAGATDRRWLQGFPVSQFAKLARQANLLYTAVMDCSESDCPGRQMGDVWDRGWCTAADVKKRRFVDVDIEDHLVPTLWAIFDGYLRWRAPPN</sequence>
<accession>A0ABN9V9A5</accession>
<protein>
    <submittedName>
        <fullName evidence="1">Uncharacterized protein</fullName>
    </submittedName>
</protein>
<dbReference type="Proteomes" id="UP001189429">
    <property type="component" value="Unassembled WGS sequence"/>
</dbReference>
<keyword evidence="2" id="KW-1185">Reference proteome</keyword>
<organism evidence="1 2">
    <name type="scientific">Prorocentrum cordatum</name>
    <dbReference type="NCBI Taxonomy" id="2364126"/>
    <lineage>
        <taxon>Eukaryota</taxon>
        <taxon>Sar</taxon>
        <taxon>Alveolata</taxon>
        <taxon>Dinophyceae</taxon>
        <taxon>Prorocentrales</taxon>
        <taxon>Prorocentraceae</taxon>
        <taxon>Prorocentrum</taxon>
    </lineage>
</organism>
<comment type="caution">
    <text evidence="1">The sequence shown here is derived from an EMBL/GenBank/DDBJ whole genome shotgun (WGS) entry which is preliminary data.</text>
</comment>
<name>A0ABN9V9A5_9DINO</name>
<dbReference type="EMBL" id="CAUYUJ010016699">
    <property type="protein sequence ID" value="CAK0867971.1"/>
    <property type="molecule type" value="Genomic_DNA"/>
</dbReference>
<proteinExistence type="predicted"/>
<reference evidence="1" key="1">
    <citation type="submission" date="2023-10" db="EMBL/GenBank/DDBJ databases">
        <authorList>
            <person name="Chen Y."/>
            <person name="Shah S."/>
            <person name="Dougan E. K."/>
            <person name="Thang M."/>
            <person name="Chan C."/>
        </authorList>
    </citation>
    <scope>NUCLEOTIDE SEQUENCE [LARGE SCALE GENOMIC DNA]</scope>
</reference>